<proteinExistence type="predicted"/>
<dbReference type="Pfam" id="PF04149">
    <property type="entry name" value="DUF397"/>
    <property type="match status" value="1"/>
</dbReference>
<dbReference type="InterPro" id="IPR007278">
    <property type="entry name" value="DUF397"/>
</dbReference>
<evidence type="ECO:0000313" key="2">
    <source>
        <dbReference type="EMBL" id="GLZ77521.1"/>
    </source>
</evidence>
<dbReference type="EMBL" id="BSTX01000001">
    <property type="protein sequence ID" value="GLZ77521.1"/>
    <property type="molecule type" value="Genomic_DNA"/>
</dbReference>
<gene>
    <name evidence="2" type="ORF">Afil01_23280</name>
</gene>
<dbReference type="Proteomes" id="UP001165079">
    <property type="component" value="Unassembled WGS sequence"/>
</dbReference>
<feature type="domain" description="DUF397" evidence="1">
    <location>
        <begin position="6"/>
        <end position="60"/>
    </location>
</feature>
<name>A0A9W6SKQ9_9ACTN</name>
<dbReference type="AlphaFoldDB" id="A0A9W6SKQ9"/>
<sequence length="67" mass="7185">MCLDELHWRKASHSTNNGACIEAASIAATIAVRDSKIATGHDYPTLTIPTPAWSAFLTNIAAGRFDL</sequence>
<accession>A0A9W6SKQ9</accession>
<dbReference type="RefSeq" id="WP_285662622.1">
    <property type="nucleotide sequence ID" value="NZ_BSTX01000001.1"/>
</dbReference>
<keyword evidence="3" id="KW-1185">Reference proteome</keyword>
<organism evidence="2 3">
    <name type="scientific">Actinorhabdospora filicis</name>
    <dbReference type="NCBI Taxonomy" id="1785913"/>
    <lineage>
        <taxon>Bacteria</taxon>
        <taxon>Bacillati</taxon>
        <taxon>Actinomycetota</taxon>
        <taxon>Actinomycetes</taxon>
        <taxon>Micromonosporales</taxon>
        <taxon>Micromonosporaceae</taxon>
        <taxon>Actinorhabdospora</taxon>
    </lineage>
</organism>
<evidence type="ECO:0000313" key="3">
    <source>
        <dbReference type="Proteomes" id="UP001165079"/>
    </source>
</evidence>
<protein>
    <submittedName>
        <fullName evidence="2">DUF397 domain-containing protein</fullName>
    </submittedName>
</protein>
<comment type="caution">
    <text evidence="2">The sequence shown here is derived from an EMBL/GenBank/DDBJ whole genome shotgun (WGS) entry which is preliminary data.</text>
</comment>
<reference evidence="2" key="1">
    <citation type="submission" date="2023-03" db="EMBL/GenBank/DDBJ databases">
        <title>Actinorhabdospora filicis NBRC 111898.</title>
        <authorList>
            <person name="Ichikawa N."/>
            <person name="Sato H."/>
            <person name="Tonouchi N."/>
        </authorList>
    </citation>
    <scope>NUCLEOTIDE SEQUENCE</scope>
    <source>
        <strain evidence="2">NBRC 111898</strain>
    </source>
</reference>
<evidence type="ECO:0000259" key="1">
    <source>
        <dbReference type="Pfam" id="PF04149"/>
    </source>
</evidence>